<comment type="caution">
    <text evidence="1">The sequence shown here is derived from an EMBL/GenBank/DDBJ whole genome shotgun (WGS) entry which is preliminary data.</text>
</comment>
<dbReference type="EMBL" id="DUZY01000008">
    <property type="protein sequence ID" value="DAD48105.1"/>
    <property type="molecule type" value="Genomic_DNA"/>
</dbReference>
<dbReference type="Proteomes" id="UP000607653">
    <property type="component" value="Unassembled WGS sequence"/>
</dbReference>
<organism evidence="1 2">
    <name type="scientific">Nelumbo nucifera</name>
    <name type="common">Sacred lotus</name>
    <dbReference type="NCBI Taxonomy" id="4432"/>
    <lineage>
        <taxon>Eukaryota</taxon>
        <taxon>Viridiplantae</taxon>
        <taxon>Streptophyta</taxon>
        <taxon>Embryophyta</taxon>
        <taxon>Tracheophyta</taxon>
        <taxon>Spermatophyta</taxon>
        <taxon>Magnoliopsida</taxon>
        <taxon>Proteales</taxon>
        <taxon>Nelumbonaceae</taxon>
        <taxon>Nelumbo</taxon>
    </lineage>
</organism>
<sequence>MQSAIHQLYVCYWQWHPSFLHNSAMQAITFKGRSLDNYISSPIHGITCLHDIVSGTSFFYISQIIGSCVSFWAWFAQYGWLLATLHPPIMERHSLGIKSNDYQYPSFMQASHEGLES</sequence>
<evidence type="ECO:0000313" key="2">
    <source>
        <dbReference type="Proteomes" id="UP000607653"/>
    </source>
</evidence>
<name>A0A822ZXL9_NELNU</name>
<keyword evidence="2" id="KW-1185">Reference proteome</keyword>
<evidence type="ECO:0000313" key="1">
    <source>
        <dbReference type="EMBL" id="DAD48105.1"/>
    </source>
</evidence>
<dbReference type="AlphaFoldDB" id="A0A822ZXL9"/>
<protein>
    <submittedName>
        <fullName evidence="1">Uncharacterized protein</fullName>
    </submittedName>
</protein>
<gene>
    <name evidence="1" type="ORF">HUJ06_018042</name>
</gene>
<reference evidence="1 2" key="1">
    <citation type="journal article" date="2020" name="Mol. Biol. Evol.">
        <title>Distinct Expression and Methylation Patterns for Genes with Different Fates following a Single Whole-Genome Duplication in Flowering Plants.</title>
        <authorList>
            <person name="Shi T."/>
            <person name="Rahmani R.S."/>
            <person name="Gugger P.F."/>
            <person name="Wang M."/>
            <person name="Li H."/>
            <person name="Zhang Y."/>
            <person name="Li Z."/>
            <person name="Wang Q."/>
            <person name="Van de Peer Y."/>
            <person name="Marchal K."/>
            <person name="Chen J."/>
        </authorList>
    </citation>
    <scope>NUCLEOTIDE SEQUENCE [LARGE SCALE GENOMIC DNA]</scope>
    <source>
        <tissue evidence="1">Leaf</tissue>
    </source>
</reference>
<proteinExistence type="predicted"/>
<accession>A0A822ZXL9</accession>